<dbReference type="OrthoDB" id="891726at2759"/>
<protein>
    <submittedName>
        <fullName evidence="2">PBSP domain protein</fullName>
    </submittedName>
</protein>
<comment type="caution">
    <text evidence="2">The sequence shown here is derived from an EMBL/GenBank/DDBJ whole genome shotgun (WGS) entry which is preliminary data.</text>
</comment>
<evidence type="ECO:0000256" key="1">
    <source>
        <dbReference type="SAM" id="MobiDB-lite"/>
    </source>
</evidence>
<gene>
    <name evidence="2" type="ORF">Rt10032_c05g2250</name>
</gene>
<evidence type="ECO:0000313" key="3">
    <source>
        <dbReference type="Proteomes" id="UP000321518"/>
    </source>
</evidence>
<proteinExistence type="predicted"/>
<dbReference type="AlphaFoldDB" id="A0A511KCY6"/>
<dbReference type="PANTHER" id="PTHR33321">
    <property type="match status" value="1"/>
</dbReference>
<dbReference type="PANTHER" id="PTHR33321:SF12">
    <property type="entry name" value="PLANT BASIC SECRETORY PROTEIN (BSP) FAMILY PROTEIN"/>
    <property type="match status" value="1"/>
</dbReference>
<evidence type="ECO:0000313" key="2">
    <source>
        <dbReference type="EMBL" id="GEM08233.1"/>
    </source>
</evidence>
<dbReference type="Proteomes" id="UP000321518">
    <property type="component" value="Unassembled WGS sequence"/>
</dbReference>
<feature type="compositionally biased region" description="Basic and acidic residues" evidence="1">
    <location>
        <begin position="228"/>
        <end position="238"/>
    </location>
</feature>
<dbReference type="InterPro" id="IPR007541">
    <property type="entry name" value="Uncharacterised_BSP"/>
</dbReference>
<dbReference type="Pfam" id="PF04450">
    <property type="entry name" value="BSP"/>
    <property type="match status" value="1"/>
</dbReference>
<sequence length="268" mass="30002">MPATPTTPPLNLHRIPKLHLRCYDVGHPGASVFFGTPPSVDQKLQTAVSTVLSRLYPSSDEPPPPIRSVTLYLEVFDGVAYTCGSKLDEEHEEVHLSLSYLADVKKNSHDNTDRLANEVMGVLVHELVHAFQYNGKGTVPGGVIEGIADWLRGEAGLAPPHWRERPSEDDRWDAGYERTGYFLGWISRYTRNPLLVPQLNRALQYSTWGDAAALQKLLGGESPEEMWEKYKKSFKGKEEDEDEPPQPVPTHGPLAGHDMSRRGYSVQY</sequence>
<organism evidence="2 3">
    <name type="scientific">Rhodotorula toruloides</name>
    <name type="common">Yeast</name>
    <name type="synonym">Rhodosporidium toruloides</name>
    <dbReference type="NCBI Taxonomy" id="5286"/>
    <lineage>
        <taxon>Eukaryota</taxon>
        <taxon>Fungi</taxon>
        <taxon>Dikarya</taxon>
        <taxon>Basidiomycota</taxon>
        <taxon>Pucciniomycotina</taxon>
        <taxon>Microbotryomycetes</taxon>
        <taxon>Sporidiobolales</taxon>
        <taxon>Sporidiobolaceae</taxon>
        <taxon>Rhodotorula</taxon>
    </lineage>
</organism>
<feature type="region of interest" description="Disordered" evidence="1">
    <location>
        <begin position="228"/>
        <end position="268"/>
    </location>
</feature>
<reference evidence="2 3" key="1">
    <citation type="submission" date="2019-07" db="EMBL/GenBank/DDBJ databases">
        <title>Rhodotorula toruloides NBRC10032 genome sequencing.</title>
        <authorList>
            <person name="Shida Y."/>
            <person name="Takaku H."/>
            <person name="Ogasawara W."/>
            <person name="Mori K."/>
        </authorList>
    </citation>
    <scope>NUCLEOTIDE SEQUENCE [LARGE SCALE GENOMIC DNA]</scope>
    <source>
        <strain evidence="2 3">NBRC10032</strain>
    </source>
</reference>
<accession>A0A511KCY6</accession>
<name>A0A511KCY6_RHOTO</name>
<dbReference type="EMBL" id="BJWK01000005">
    <property type="protein sequence ID" value="GEM08233.1"/>
    <property type="molecule type" value="Genomic_DNA"/>
</dbReference>